<accession>A0A7L5E2U8</accession>
<dbReference type="Pfam" id="PF09357">
    <property type="entry name" value="RteC"/>
    <property type="match status" value="1"/>
</dbReference>
<organism evidence="2 3">
    <name type="scientific">Mucilaginibacter robiniae</name>
    <dbReference type="NCBI Taxonomy" id="2728022"/>
    <lineage>
        <taxon>Bacteria</taxon>
        <taxon>Pseudomonadati</taxon>
        <taxon>Bacteroidota</taxon>
        <taxon>Sphingobacteriia</taxon>
        <taxon>Sphingobacteriales</taxon>
        <taxon>Sphingobacteriaceae</taxon>
        <taxon>Mucilaginibacter</taxon>
    </lineage>
</organism>
<gene>
    <name evidence="2" type="ORF">HH214_08785</name>
</gene>
<proteinExistence type="predicted"/>
<dbReference type="Proteomes" id="UP000503278">
    <property type="component" value="Chromosome"/>
</dbReference>
<reference evidence="2 3" key="1">
    <citation type="submission" date="2020-04" db="EMBL/GenBank/DDBJ databases">
        <title>Genome sequencing of novel species.</title>
        <authorList>
            <person name="Heo J."/>
            <person name="Kim S.-J."/>
            <person name="Kim J.-S."/>
            <person name="Hong S.-B."/>
            <person name="Kwon S.-W."/>
        </authorList>
    </citation>
    <scope>NUCLEOTIDE SEQUENCE [LARGE SCALE GENOMIC DNA]</scope>
    <source>
        <strain evidence="2 3">F39-2</strain>
    </source>
</reference>
<evidence type="ECO:0008006" key="4">
    <source>
        <dbReference type="Google" id="ProtNLM"/>
    </source>
</evidence>
<protein>
    <recommendedName>
        <fullName evidence="4">RteC protein</fullName>
    </recommendedName>
</protein>
<name>A0A7L5E2U8_9SPHI</name>
<dbReference type="AlphaFoldDB" id="A0A7L5E2U8"/>
<evidence type="ECO:0000313" key="2">
    <source>
        <dbReference type="EMBL" id="QJD95964.1"/>
    </source>
</evidence>
<keyword evidence="1" id="KW-0175">Coiled coil</keyword>
<evidence type="ECO:0000313" key="3">
    <source>
        <dbReference type="Proteomes" id="UP000503278"/>
    </source>
</evidence>
<keyword evidence="3" id="KW-1185">Reference proteome</keyword>
<dbReference type="RefSeq" id="WP_169606970.1">
    <property type="nucleotide sequence ID" value="NZ_CP051682.1"/>
</dbReference>
<dbReference type="KEGG" id="mrob:HH214_08785"/>
<dbReference type="InterPro" id="IPR018534">
    <property type="entry name" value="Tet_reg_excision_RteC"/>
</dbReference>
<evidence type="ECO:0000256" key="1">
    <source>
        <dbReference type="SAM" id="Coils"/>
    </source>
</evidence>
<dbReference type="EMBL" id="CP051682">
    <property type="protein sequence ID" value="QJD95964.1"/>
    <property type="molecule type" value="Genomic_DNA"/>
</dbReference>
<feature type="coiled-coil region" evidence="1">
    <location>
        <begin position="25"/>
        <end position="52"/>
    </location>
</feature>
<sequence length="277" mass="32284">MDARMQQLIDDLRTDLVAHQDKSGLDRLRSVLARTEQAVKELRQLAAVYKEDPVQLIQLLKFVRPEIESYGIEEGLLYHLISNQPIATPGLQIRYYEEELTALQATLRLHAFYYQYYKNGFSELDELYFLPGNYRLSLPVPDVPLTENDSTPVSYLFARFRAIERLQRFIAEEISRLERQDLYGVNVRVNHGASLKWTGELVNVVELAYGIWLTGQLNNGNASLNQIVRWLEGSLDVSLGIIQRKFTEIQRRKRYSVTKYLDRMKKAIIQKIEEENE</sequence>